<accession>A0AAV4GGE6</accession>
<dbReference type="GO" id="GO:0003676">
    <property type="term" value="F:nucleic acid binding"/>
    <property type="evidence" value="ECO:0007669"/>
    <property type="project" value="InterPro"/>
</dbReference>
<dbReference type="SUPFAM" id="SSF53098">
    <property type="entry name" value="Ribonuclease H-like"/>
    <property type="match status" value="1"/>
</dbReference>
<sequence>MYSAFIQVFKLNSLRSIAVIYALKQIFCVHGIPCKITTYCGSQFTSADVEEYGIQNRTVSPHHQSANAKAELSVQIVKKLWSMCEDKYLVIIDYITTPLENIKASPAQLLMGRRPRNLLLAVKELYERKTIINKEKFCKQCDRKAWTLEPLENHTPVRLQPTSRSKVCTPARIKGKLGSRPYAVTSEDGTFRRNRRQIIRSTWQAN</sequence>
<gene>
    <name evidence="1" type="ORF">ElyMa_002411800</name>
</gene>
<organism evidence="1 2">
    <name type="scientific">Elysia marginata</name>
    <dbReference type="NCBI Taxonomy" id="1093978"/>
    <lineage>
        <taxon>Eukaryota</taxon>
        <taxon>Metazoa</taxon>
        <taxon>Spiralia</taxon>
        <taxon>Lophotrochozoa</taxon>
        <taxon>Mollusca</taxon>
        <taxon>Gastropoda</taxon>
        <taxon>Heterobranchia</taxon>
        <taxon>Euthyneura</taxon>
        <taxon>Panpulmonata</taxon>
        <taxon>Sacoglossa</taxon>
        <taxon>Placobranchoidea</taxon>
        <taxon>Plakobranchidae</taxon>
        <taxon>Elysia</taxon>
    </lineage>
</organism>
<name>A0AAV4GGE6_9GAST</name>
<dbReference type="InterPro" id="IPR036397">
    <property type="entry name" value="RNaseH_sf"/>
</dbReference>
<evidence type="ECO:0000313" key="2">
    <source>
        <dbReference type="Proteomes" id="UP000762676"/>
    </source>
</evidence>
<protein>
    <submittedName>
        <fullName evidence="1">Integrase core domain</fullName>
    </submittedName>
</protein>
<dbReference type="AlphaFoldDB" id="A0AAV4GGE6"/>
<dbReference type="EMBL" id="BMAT01004933">
    <property type="protein sequence ID" value="GFR84165.1"/>
    <property type="molecule type" value="Genomic_DNA"/>
</dbReference>
<dbReference type="InterPro" id="IPR012337">
    <property type="entry name" value="RNaseH-like_sf"/>
</dbReference>
<reference evidence="1 2" key="1">
    <citation type="journal article" date="2021" name="Elife">
        <title>Chloroplast acquisition without the gene transfer in kleptoplastic sea slugs, Plakobranchus ocellatus.</title>
        <authorList>
            <person name="Maeda T."/>
            <person name="Takahashi S."/>
            <person name="Yoshida T."/>
            <person name="Shimamura S."/>
            <person name="Takaki Y."/>
            <person name="Nagai Y."/>
            <person name="Toyoda A."/>
            <person name="Suzuki Y."/>
            <person name="Arimoto A."/>
            <person name="Ishii H."/>
            <person name="Satoh N."/>
            <person name="Nishiyama T."/>
            <person name="Hasebe M."/>
            <person name="Maruyama T."/>
            <person name="Minagawa J."/>
            <person name="Obokata J."/>
            <person name="Shigenobu S."/>
        </authorList>
    </citation>
    <scope>NUCLEOTIDE SEQUENCE [LARGE SCALE GENOMIC DNA]</scope>
</reference>
<dbReference type="Gene3D" id="3.30.420.10">
    <property type="entry name" value="Ribonuclease H-like superfamily/Ribonuclease H"/>
    <property type="match status" value="1"/>
</dbReference>
<proteinExistence type="predicted"/>
<comment type="caution">
    <text evidence="1">The sequence shown here is derived from an EMBL/GenBank/DDBJ whole genome shotgun (WGS) entry which is preliminary data.</text>
</comment>
<dbReference type="InterPro" id="IPR050951">
    <property type="entry name" value="Retrovirus_Pol_polyprotein"/>
</dbReference>
<dbReference type="PANTHER" id="PTHR37984:SF5">
    <property type="entry name" value="PROTEIN NYNRIN-LIKE"/>
    <property type="match status" value="1"/>
</dbReference>
<dbReference type="PANTHER" id="PTHR37984">
    <property type="entry name" value="PROTEIN CBG26694"/>
    <property type="match status" value="1"/>
</dbReference>
<keyword evidence="2" id="KW-1185">Reference proteome</keyword>
<evidence type="ECO:0000313" key="1">
    <source>
        <dbReference type="EMBL" id="GFR84165.1"/>
    </source>
</evidence>
<dbReference type="Proteomes" id="UP000762676">
    <property type="component" value="Unassembled WGS sequence"/>
</dbReference>